<keyword evidence="3" id="KW-1185">Reference proteome</keyword>
<keyword evidence="1" id="KW-0472">Membrane</keyword>
<dbReference type="PANTHER" id="PTHR36535:SF1">
    <property type="entry name" value="DUF1772 DOMAIN-CONTAINING PROTEIN"/>
    <property type="match status" value="1"/>
</dbReference>
<reference evidence="2 3" key="1">
    <citation type="submission" date="2020-12" db="EMBL/GenBank/DDBJ databases">
        <title>Metabolic potential, ecology and presence of endohyphal bacteria is reflected in genomic diversity of Mucoromycotina.</title>
        <authorList>
            <person name="Muszewska A."/>
            <person name="Okrasinska A."/>
            <person name="Steczkiewicz K."/>
            <person name="Drgas O."/>
            <person name="Orlowska M."/>
            <person name="Perlinska-Lenart U."/>
            <person name="Aleksandrzak-Piekarczyk T."/>
            <person name="Szatraj K."/>
            <person name="Zielenkiewicz U."/>
            <person name="Pilsyk S."/>
            <person name="Malc E."/>
            <person name="Mieczkowski P."/>
            <person name="Kruszewska J.S."/>
            <person name="Biernat P."/>
            <person name="Pawlowska J."/>
        </authorList>
    </citation>
    <scope>NUCLEOTIDE SEQUENCE [LARGE SCALE GENOMIC DNA]</scope>
    <source>
        <strain evidence="2 3">CBS 142.35</strain>
    </source>
</reference>
<dbReference type="Pfam" id="PF08592">
    <property type="entry name" value="Anthrone_oxy"/>
    <property type="match status" value="1"/>
</dbReference>
<evidence type="ECO:0000313" key="3">
    <source>
        <dbReference type="Proteomes" id="UP000646827"/>
    </source>
</evidence>
<dbReference type="AlphaFoldDB" id="A0A8H7RZ26"/>
<feature type="transmembrane region" description="Helical" evidence="1">
    <location>
        <begin position="51"/>
        <end position="72"/>
    </location>
</feature>
<dbReference type="Proteomes" id="UP000646827">
    <property type="component" value="Unassembled WGS sequence"/>
</dbReference>
<evidence type="ECO:0008006" key="4">
    <source>
        <dbReference type="Google" id="ProtNLM"/>
    </source>
</evidence>
<dbReference type="EMBL" id="JAEPRB010000159">
    <property type="protein sequence ID" value="KAG2219917.1"/>
    <property type="molecule type" value="Genomic_DNA"/>
</dbReference>
<keyword evidence="1" id="KW-0812">Transmembrane</keyword>
<dbReference type="PANTHER" id="PTHR36535">
    <property type="entry name" value="YALI0E30327P"/>
    <property type="match status" value="1"/>
</dbReference>
<sequence>MSVVPHNLLPVAATANGIFAGLGLTLSAVTVPALRAAGYPPGAWAVTYNNGHYIGIGSIFISSAAHFYTYYLTKNQRSLYCGILSFISFPFTLLFMMPTNDRLLTINRNPTIADPKEVVQLVEKWNKLQMFRTVTGTLAFVLTIFY</sequence>
<keyword evidence="1" id="KW-1133">Transmembrane helix</keyword>
<dbReference type="InterPro" id="IPR013901">
    <property type="entry name" value="Anthrone_oxy"/>
</dbReference>
<proteinExistence type="predicted"/>
<comment type="caution">
    <text evidence="2">The sequence shown here is derived from an EMBL/GenBank/DDBJ whole genome shotgun (WGS) entry which is preliminary data.</text>
</comment>
<feature type="transmembrane region" description="Helical" evidence="1">
    <location>
        <begin position="79"/>
        <end position="97"/>
    </location>
</feature>
<evidence type="ECO:0000313" key="2">
    <source>
        <dbReference type="EMBL" id="KAG2219917.1"/>
    </source>
</evidence>
<dbReference type="OrthoDB" id="5954308at2759"/>
<evidence type="ECO:0000256" key="1">
    <source>
        <dbReference type="SAM" id="Phobius"/>
    </source>
</evidence>
<name>A0A8H7RZ26_9FUNG</name>
<protein>
    <recommendedName>
        <fullName evidence="4">DUF1772 domain-containing protein</fullName>
    </recommendedName>
</protein>
<organism evidence="2 3">
    <name type="scientific">Circinella minor</name>
    <dbReference type="NCBI Taxonomy" id="1195481"/>
    <lineage>
        <taxon>Eukaryota</taxon>
        <taxon>Fungi</taxon>
        <taxon>Fungi incertae sedis</taxon>
        <taxon>Mucoromycota</taxon>
        <taxon>Mucoromycotina</taxon>
        <taxon>Mucoromycetes</taxon>
        <taxon>Mucorales</taxon>
        <taxon>Lichtheimiaceae</taxon>
        <taxon>Circinella</taxon>
    </lineage>
</organism>
<feature type="transmembrane region" description="Helical" evidence="1">
    <location>
        <begin position="7"/>
        <end position="31"/>
    </location>
</feature>
<feature type="transmembrane region" description="Helical" evidence="1">
    <location>
        <begin position="128"/>
        <end position="145"/>
    </location>
</feature>
<gene>
    <name evidence="2" type="ORF">INT45_008554</name>
</gene>
<accession>A0A8H7RZ26</accession>